<keyword evidence="3" id="KW-1185">Reference proteome</keyword>
<proteinExistence type="predicted"/>
<evidence type="ECO:0000256" key="1">
    <source>
        <dbReference type="SAM" id="Phobius"/>
    </source>
</evidence>
<feature type="non-terminal residue" evidence="2">
    <location>
        <position position="65"/>
    </location>
</feature>
<evidence type="ECO:0000313" key="3">
    <source>
        <dbReference type="Proteomes" id="UP001432322"/>
    </source>
</evidence>
<keyword evidence="1" id="KW-1133">Transmembrane helix</keyword>
<keyword evidence="1" id="KW-0812">Transmembrane</keyword>
<sequence>ISSFNRLESFSRFFCTTSSPFLLSYLLLHTLSSLAFLRLMLTIVFNILSSSGLSHLPQSLPLSID</sequence>
<feature type="transmembrane region" description="Helical" evidence="1">
    <location>
        <begin position="21"/>
        <end position="48"/>
    </location>
</feature>
<organism evidence="2 3">
    <name type="scientific">Pristionchus fissidentatus</name>
    <dbReference type="NCBI Taxonomy" id="1538716"/>
    <lineage>
        <taxon>Eukaryota</taxon>
        <taxon>Metazoa</taxon>
        <taxon>Ecdysozoa</taxon>
        <taxon>Nematoda</taxon>
        <taxon>Chromadorea</taxon>
        <taxon>Rhabditida</taxon>
        <taxon>Rhabditina</taxon>
        <taxon>Diplogasteromorpha</taxon>
        <taxon>Diplogasteroidea</taxon>
        <taxon>Neodiplogasteridae</taxon>
        <taxon>Pristionchus</taxon>
    </lineage>
</organism>
<dbReference type="AlphaFoldDB" id="A0AAV5VRX8"/>
<dbReference type="EMBL" id="BTSY01000004">
    <property type="protein sequence ID" value="GMT21385.1"/>
    <property type="molecule type" value="Genomic_DNA"/>
</dbReference>
<keyword evidence="1" id="KW-0472">Membrane</keyword>
<reference evidence="2" key="1">
    <citation type="submission" date="2023-10" db="EMBL/GenBank/DDBJ databases">
        <title>Genome assembly of Pristionchus species.</title>
        <authorList>
            <person name="Yoshida K."/>
            <person name="Sommer R.J."/>
        </authorList>
    </citation>
    <scope>NUCLEOTIDE SEQUENCE</scope>
    <source>
        <strain evidence="2">RS5133</strain>
    </source>
</reference>
<name>A0AAV5VRX8_9BILA</name>
<dbReference type="Proteomes" id="UP001432322">
    <property type="component" value="Unassembled WGS sequence"/>
</dbReference>
<accession>A0AAV5VRX8</accession>
<comment type="caution">
    <text evidence="2">The sequence shown here is derived from an EMBL/GenBank/DDBJ whole genome shotgun (WGS) entry which is preliminary data.</text>
</comment>
<protein>
    <submittedName>
        <fullName evidence="2">Uncharacterized protein</fullName>
    </submittedName>
</protein>
<evidence type="ECO:0000313" key="2">
    <source>
        <dbReference type="EMBL" id="GMT21385.1"/>
    </source>
</evidence>
<feature type="non-terminal residue" evidence="2">
    <location>
        <position position="1"/>
    </location>
</feature>
<gene>
    <name evidence="2" type="ORF">PFISCL1PPCAC_12682</name>
</gene>